<dbReference type="InterPro" id="IPR020993">
    <property type="entry name" value="Centromere_CenpK"/>
</dbReference>
<keyword evidence="6" id="KW-0539">Nucleus</keyword>
<proteinExistence type="inferred from homology"/>
<evidence type="ECO:0000256" key="7">
    <source>
        <dbReference type="ARBA" id="ARBA00023328"/>
    </source>
</evidence>
<gene>
    <name evidence="9" type="ORF">RCL2_000924400</name>
</gene>
<accession>A0A8H3QK25</accession>
<dbReference type="PANTHER" id="PTHR14401:SF6">
    <property type="entry name" value="CENTROMERE PROTEIN K"/>
    <property type="match status" value="1"/>
</dbReference>
<dbReference type="PANTHER" id="PTHR14401">
    <property type="entry name" value="CENTROMERE PROTEIN K"/>
    <property type="match status" value="1"/>
</dbReference>
<evidence type="ECO:0000256" key="2">
    <source>
        <dbReference type="ARBA" id="ARBA00004584"/>
    </source>
</evidence>
<evidence type="ECO:0000256" key="4">
    <source>
        <dbReference type="ARBA" id="ARBA00022454"/>
    </source>
</evidence>
<evidence type="ECO:0000256" key="1">
    <source>
        <dbReference type="ARBA" id="ARBA00004123"/>
    </source>
</evidence>
<keyword evidence="5 8" id="KW-0175">Coiled coil</keyword>
<protein>
    <submittedName>
        <fullName evidence="9">Centromere protein K</fullName>
    </submittedName>
</protein>
<evidence type="ECO:0000313" key="9">
    <source>
        <dbReference type="EMBL" id="GES82012.1"/>
    </source>
</evidence>
<dbReference type="GO" id="GO:0005634">
    <property type="term" value="C:nucleus"/>
    <property type="evidence" value="ECO:0007669"/>
    <property type="project" value="UniProtKB-SubCell"/>
</dbReference>
<reference evidence="9" key="1">
    <citation type="submission" date="2019-10" db="EMBL/GenBank/DDBJ databases">
        <title>Conservation and host-specific expression of non-tandemly repeated heterogenous ribosome RNA gene in arbuscular mycorrhizal fungi.</title>
        <authorList>
            <person name="Maeda T."/>
            <person name="Kobayashi Y."/>
            <person name="Nakagawa T."/>
            <person name="Ezawa T."/>
            <person name="Yamaguchi K."/>
            <person name="Bino T."/>
            <person name="Nishimoto Y."/>
            <person name="Shigenobu S."/>
            <person name="Kawaguchi M."/>
        </authorList>
    </citation>
    <scope>NUCLEOTIDE SEQUENCE</scope>
    <source>
        <strain evidence="9">HR1</strain>
    </source>
</reference>
<evidence type="ECO:0000313" key="10">
    <source>
        <dbReference type="Proteomes" id="UP000615446"/>
    </source>
</evidence>
<dbReference type="OrthoDB" id="9445768at2759"/>
<dbReference type="EMBL" id="BLAL01000059">
    <property type="protein sequence ID" value="GES82012.1"/>
    <property type="molecule type" value="Genomic_DNA"/>
</dbReference>
<evidence type="ECO:0000256" key="8">
    <source>
        <dbReference type="SAM" id="Coils"/>
    </source>
</evidence>
<name>A0A8H3QK25_9GLOM</name>
<dbReference type="GO" id="GO:0051382">
    <property type="term" value="P:kinetochore assembly"/>
    <property type="evidence" value="ECO:0007669"/>
    <property type="project" value="InterPro"/>
</dbReference>
<dbReference type="GO" id="GO:0000775">
    <property type="term" value="C:chromosome, centromeric region"/>
    <property type="evidence" value="ECO:0007669"/>
    <property type="project" value="UniProtKB-SubCell"/>
</dbReference>
<dbReference type="GO" id="GO:0000070">
    <property type="term" value="P:mitotic sister chromatid segregation"/>
    <property type="evidence" value="ECO:0007669"/>
    <property type="project" value="TreeGrafter"/>
</dbReference>
<keyword evidence="4" id="KW-0158">Chromosome</keyword>
<sequence>MSVVHQSQFLFKSIQINMRSNSITTELGTPLSFSFANFNPFTNHLKNQNVNKPTFSHLNLEKDLDKVLQSMKQQCEVEYAKINELNSKIKHFEHTNNLSNKARRIALLKAEEQRLDEEIEEQKKNQRIITTRPHVLCELSVMKQIHETIEQYNNLIPKLHKEINDTKEQIVREKEILNESEIIHNALLNKLEKLQSGDESHKSEIGVIREELKSVKNNYNMLMDELSDFIDTHFPPQNFEREEVVMDDDEDDAENENKGFLSLKGMLEDLMNQTYINPNNPYITFDPERVWQPYVETLIRAGIVKRHPNDANMLKLVEFHL</sequence>
<comment type="subcellular location">
    <subcellularLocation>
        <location evidence="2">Chromosome</location>
        <location evidence="2">Centromere</location>
    </subcellularLocation>
    <subcellularLocation>
        <location evidence="1">Nucleus</location>
    </subcellularLocation>
</comment>
<evidence type="ECO:0000256" key="6">
    <source>
        <dbReference type="ARBA" id="ARBA00023242"/>
    </source>
</evidence>
<organism evidence="9 10">
    <name type="scientific">Rhizophagus clarus</name>
    <dbReference type="NCBI Taxonomy" id="94130"/>
    <lineage>
        <taxon>Eukaryota</taxon>
        <taxon>Fungi</taxon>
        <taxon>Fungi incertae sedis</taxon>
        <taxon>Mucoromycota</taxon>
        <taxon>Glomeromycotina</taxon>
        <taxon>Glomeromycetes</taxon>
        <taxon>Glomerales</taxon>
        <taxon>Glomeraceae</taxon>
        <taxon>Rhizophagus</taxon>
    </lineage>
</organism>
<keyword evidence="7" id="KW-0137">Centromere</keyword>
<evidence type="ECO:0000256" key="3">
    <source>
        <dbReference type="ARBA" id="ARBA00005795"/>
    </source>
</evidence>
<feature type="coiled-coil region" evidence="8">
    <location>
        <begin position="68"/>
        <end position="125"/>
    </location>
</feature>
<dbReference type="AlphaFoldDB" id="A0A8H3QK25"/>
<comment type="caution">
    <text evidence="9">The sequence shown here is derived from an EMBL/GenBank/DDBJ whole genome shotgun (WGS) entry which is preliminary data.</text>
</comment>
<comment type="similarity">
    <text evidence="3">Belongs to the CENP-K/MCM22 family.</text>
</comment>
<dbReference type="Pfam" id="PF11802">
    <property type="entry name" value="CENP-K"/>
    <property type="match status" value="1"/>
</dbReference>
<evidence type="ECO:0000256" key="5">
    <source>
        <dbReference type="ARBA" id="ARBA00023054"/>
    </source>
</evidence>
<dbReference type="Proteomes" id="UP000615446">
    <property type="component" value="Unassembled WGS sequence"/>
</dbReference>